<feature type="region of interest" description="Disordered" evidence="12">
    <location>
        <begin position="1096"/>
        <end position="1156"/>
    </location>
</feature>
<evidence type="ECO:0000256" key="12">
    <source>
        <dbReference type="SAM" id="MobiDB-lite"/>
    </source>
</evidence>
<feature type="compositionally biased region" description="Pro residues" evidence="12">
    <location>
        <begin position="828"/>
        <end position="842"/>
    </location>
</feature>
<evidence type="ECO:0000256" key="13">
    <source>
        <dbReference type="SAM" id="Phobius"/>
    </source>
</evidence>
<organism evidence="15 16">
    <name type="scientific">Actinoplanes derwentensis</name>
    <dbReference type="NCBI Taxonomy" id="113562"/>
    <lineage>
        <taxon>Bacteria</taxon>
        <taxon>Bacillati</taxon>
        <taxon>Actinomycetota</taxon>
        <taxon>Actinomycetes</taxon>
        <taxon>Micromonosporales</taxon>
        <taxon>Micromonosporaceae</taxon>
        <taxon>Actinoplanes</taxon>
    </lineage>
</organism>
<dbReference type="InterPro" id="IPR036890">
    <property type="entry name" value="HATPase_C_sf"/>
</dbReference>
<dbReference type="SMART" id="SM00304">
    <property type="entry name" value="HAMP"/>
    <property type="match status" value="1"/>
</dbReference>
<feature type="domain" description="Histidine kinase" evidence="14">
    <location>
        <begin position="553"/>
        <end position="659"/>
    </location>
</feature>
<evidence type="ECO:0000256" key="6">
    <source>
        <dbReference type="ARBA" id="ARBA00022692"/>
    </source>
</evidence>
<protein>
    <recommendedName>
        <fullName evidence="3">histidine kinase</fullName>
        <ecNumber evidence="3">2.7.13.3</ecNumber>
    </recommendedName>
</protein>
<dbReference type="CDD" id="cd06225">
    <property type="entry name" value="HAMP"/>
    <property type="match status" value="1"/>
</dbReference>
<evidence type="ECO:0000313" key="16">
    <source>
        <dbReference type="Proteomes" id="UP000198688"/>
    </source>
</evidence>
<evidence type="ECO:0000256" key="3">
    <source>
        <dbReference type="ARBA" id="ARBA00012438"/>
    </source>
</evidence>
<accession>A0A1H2D0U7</accession>
<name>A0A1H2D0U7_9ACTN</name>
<evidence type="ECO:0000256" key="7">
    <source>
        <dbReference type="ARBA" id="ARBA00022741"/>
    </source>
</evidence>
<dbReference type="Pfam" id="PF00672">
    <property type="entry name" value="HAMP"/>
    <property type="match status" value="1"/>
</dbReference>
<keyword evidence="16" id="KW-1185">Reference proteome</keyword>
<dbReference type="Gene3D" id="3.30.565.10">
    <property type="entry name" value="Histidine kinase-like ATPase, C-terminal domain"/>
    <property type="match status" value="1"/>
</dbReference>
<keyword evidence="6 13" id="KW-0812">Transmembrane</keyword>
<comment type="catalytic activity">
    <reaction evidence="1">
        <text>ATP + protein L-histidine = ADP + protein N-phospho-L-histidine.</text>
        <dbReference type="EC" id="2.7.13.3"/>
    </reaction>
</comment>
<dbReference type="EC" id="2.7.13.3" evidence="3"/>
<feature type="compositionally biased region" description="Gly residues" evidence="12">
    <location>
        <begin position="707"/>
        <end position="716"/>
    </location>
</feature>
<evidence type="ECO:0000256" key="10">
    <source>
        <dbReference type="ARBA" id="ARBA00022989"/>
    </source>
</evidence>
<evidence type="ECO:0000313" key="15">
    <source>
        <dbReference type="EMBL" id="SDT76370.1"/>
    </source>
</evidence>
<dbReference type="InterPro" id="IPR003660">
    <property type="entry name" value="HAMP_dom"/>
</dbReference>
<gene>
    <name evidence="15" type="ORF">SAMN04489716_7599</name>
</gene>
<dbReference type="PROSITE" id="PS50109">
    <property type="entry name" value="HIS_KIN"/>
    <property type="match status" value="1"/>
</dbReference>
<dbReference type="EMBL" id="LT629758">
    <property type="protein sequence ID" value="SDT76370.1"/>
    <property type="molecule type" value="Genomic_DNA"/>
</dbReference>
<keyword evidence="10 13" id="KW-1133">Transmembrane helix</keyword>
<evidence type="ECO:0000256" key="1">
    <source>
        <dbReference type="ARBA" id="ARBA00000085"/>
    </source>
</evidence>
<dbReference type="SMART" id="SM00387">
    <property type="entry name" value="HATPase_c"/>
    <property type="match status" value="1"/>
</dbReference>
<dbReference type="Pfam" id="PF02518">
    <property type="entry name" value="HATPase_c"/>
    <property type="match status" value="1"/>
</dbReference>
<dbReference type="InterPro" id="IPR003594">
    <property type="entry name" value="HATPase_dom"/>
</dbReference>
<dbReference type="OrthoDB" id="4349881at2"/>
<evidence type="ECO:0000256" key="5">
    <source>
        <dbReference type="ARBA" id="ARBA00022679"/>
    </source>
</evidence>
<dbReference type="Proteomes" id="UP000198688">
    <property type="component" value="Chromosome I"/>
</dbReference>
<reference evidence="15 16" key="1">
    <citation type="submission" date="2016-10" db="EMBL/GenBank/DDBJ databases">
        <authorList>
            <person name="de Groot N.N."/>
        </authorList>
    </citation>
    <scope>NUCLEOTIDE SEQUENCE [LARGE SCALE GENOMIC DNA]</scope>
    <source>
        <strain evidence="15 16">DSM 43941</strain>
    </source>
</reference>
<dbReference type="InterPro" id="IPR005467">
    <property type="entry name" value="His_kinase_dom"/>
</dbReference>
<evidence type="ECO:0000256" key="4">
    <source>
        <dbReference type="ARBA" id="ARBA00022553"/>
    </source>
</evidence>
<dbReference type="PANTHER" id="PTHR44936">
    <property type="entry name" value="SENSOR PROTEIN CREC"/>
    <property type="match status" value="1"/>
</dbReference>
<feature type="transmembrane region" description="Helical" evidence="13">
    <location>
        <begin position="335"/>
        <end position="357"/>
    </location>
</feature>
<feature type="compositionally biased region" description="Gly residues" evidence="12">
    <location>
        <begin position="753"/>
        <end position="762"/>
    </location>
</feature>
<evidence type="ECO:0000256" key="9">
    <source>
        <dbReference type="ARBA" id="ARBA00022840"/>
    </source>
</evidence>
<feature type="compositionally biased region" description="Basic and acidic residues" evidence="12">
    <location>
        <begin position="791"/>
        <end position="804"/>
    </location>
</feature>
<keyword evidence="8 15" id="KW-0418">Kinase</keyword>
<dbReference type="PANTHER" id="PTHR44936:SF9">
    <property type="entry name" value="SENSOR PROTEIN CREC"/>
    <property type="match status" value="1"/>
</dbReference>
<keyword evidence="5" id="KW-0808">Transferase</keyword>
<sequence length="1156" mass="122787">MSKRPSSANGVMSRLRRPAGRLRDLPIWSKLGLIMLVPTVATIIVGVNGLVDHIDEASNAERARTLSVLSEASGGLVDHLQAERTFGVIITKTATDNAAAFKTAVDRYSKEHGEVDDAKAPYVQQKAALEDVPDNVGDLLLRLDRNLEDLPTFRSRVAKGDEDQNNVLTTYDQLINDLLQVRDISAQLANDQTLSDRLRVVAAVARAKNYVAEQRYIGQDVVASGQLTNGLRKNFLETQTGYQLAEDTLGAVGNAEETDYFNNTVAGPKRQAAENWITPLMSLQGSNNSAIPFSSAEWEQDLSGYNDLFRQVEVEFDRKIVAQATELRNGTNQAVFLETSLLLGMLLLAILFAWLVARSMARSLRELRQGALAVAQFGLPHAVSRLRDPALSASLTPAQVADQIAEPLPVRSRDEFGQVTEAFNAVHLEAVRTAAEQAALRASVATMFVNLARRSQILVDRLIGHLDRLERGEEDPDRLAELFQLDHLATRMRRNDENLLVLAGADSTRVQREPAALIDVLRAAQSEVEHYTRIEFGMIDRDIEVAAHAVNDMVHLVAELFDNATAFSPPNSNVMVEARRIGDNAVLTVEDHGIGISREQLRDLNERLANPPTVDVAVSRMMGLVVVARLASRHAVRVELRPADRERGTVAEVGLPITVLAASANAQVQGLPGRNAFDGGPGSGMPGFGEPLALESGGYHGSNGNNGSNGGNGGSNGSVPAWSDLTGAAPSGFGGYNAGTNGFGGSSNGFGGGSTNGFGGSPNGFHGPRSNEVIPPLPSGPQGFAGGLDDLAQRRNGGDFRPEGDGNGFGPTIPRQLPANPSSFMPPVSAPPVPPVSAPPARPVSAAPYSAPPAEPVSAQPYSPADRNPFASAPPAWPPVAADRDSTPHVPENLAAALDMTAEIPRFRPENYEAQPQVAPPINPQTIPVLPSSALSADMLDPAEAQATAAAQMASAREGAAPFADETMELPIFRELESAWFVTTAEPARPKVSGVGEESVVSQRIPTGEPMRSAPVPQPQPVVVPEVRDFDTASVGAPMAAPAAPAAYGNGDAPAANPWRTAADDGWQAARLAAETPIETTTTAGLPKRKPMAQLVPGGVERGGNSVQRRTPEGVRGLLSAYHRGVARGRTKEQSTNLEDTPGGQQPSQAGKEHEA</sequence>
<dbReference type="SUPFAM" id="SSF55874">
    <property type="entry name" value="ATPase domain of HSP90 chaperone/DNA topoisomerase II/histidine kinase"/>
    <property type="match status" value="1"/>
</dbReference>
<dbReference type="Gene3D" id="6.10.340.10">
    <property type="match status" value="1"/>
</dbReference>
<keyword evidence="7" id="KW-0547">Nucleotide-binding</keyword>
<evidence type="ECO:0000256" key="11">
    <source>
        <dbReference type="ARBA" id="ARBA00023012"/>
    </source>
</evidence>
<dbReference type="STRING" id="113562.SAMN04489716_7599"/>
<dbReference type="GO" id="GO:0000160">
    <property type="term" value="P:phosphorelay signal transduction system"/>
    <property type="evidence" value="ECO:0007669"/>
    <property type="project" value="UniProtKB-KW"/>
</dbReference>
<dbReference type="GO" id="GO:0016020">
    <property type="term" value="C:membrane"/>
    <property type="evidence" value="ECO:0007669"/>
    <property type="project" value="UniProtKB-SubCell"/>
</dbReference>
<dbReference type="AlphaFoldDB" id="A0A1H2D0U7"/>
<dbReference type="GO" id="GO:0005524">
    <property type="term" value="F:ATP binding"/>
    <property type="evidence" value="ECO:0007669"/>
    <property type="project" value="UniProtKB-KW"/>
</dbReference>
<dbReference type="GO" id="GO:0004673">
    <property type="term" value="F:protein histidine kinase activity"/>
    <property type="evidence" value="ECO:0007669"/>
    <property type="project" value="UniProtKB-EC"/>
</dbReference>
<dbReference type="RefSeq" id="WP_092558193.1">
    <property type="nucleotide sequence ID" value="NZ_BOMJ01000026.1"/>
</dbReference>
<proteinExistence type="predicted"/>
<dbReference type="InterPro" id="IPR013587">
    <property type="entry name" value="Nitrate/nitrite_sensing"/>
</dbReference>
<dbReference type="InterPro" id="IPR050980">
    <property type="entry name" value="2C_sensor_his_kinase"/>
</dbReference>
<keyword evidence="13" id="KW-0472">Membrane</keyword>
<keyword evidence="4" id="KW-0597">Phosphoprotein</keyword>
<feature type="compositionally biased region" description="Polar residues" evidence="12">
    <location>
        <begin position="1134"/>
        <end position="1149"/>
    </location>
</feature>
<evidence type="ECO:0000256" key="8">
    <source>
        <dbReference type="ARBA" id="ARBA00022777"/>
    </source>
</evidence>
<feature type="region of interest" description="Disordered" evidence="12">
    <location>
        <begin position="683"/>
        <end position="723"/>
    </location>
</feature>
<evidence type="ECO:0000259" key="14">
    <source>
        <dbReference type="PROSITE" id="PS50109"/>
    </source>
</evidence>
<dbReference type="Pfam" id="PF08376">
    <property type="entry name" value="NIT"/>
    <property type="match status" value="1"/>
</dbReference>
<feature type="transmembrane region" description="Helical" evidence="13">
    <location>
        <begin position="31"/>
        <end position="51"/>
    </location>
</feature>
<keyword evidence="11" id="KW-0902">Two-component regulatory system</keyword>
<keyword evidence="9" id="KW-0067">ATP-binding</keyword>
<evidence type="ECO:0000256" key="2">
    <source>
        <dbReference type="ARBA" id="ARBA00004370"/>
    </source>
</evidence>
<feature type="region of interest" description="Disordered" evidence="12">
    <location>
        <begin position="753"/>
        <end position="887"/>
    </location>
</feature>
<comment type="subcellular location">
    <subcellularLocation>
        <location evidence="2">Membrane</location>
    </subcellularLocation>
</comment>